<keyword evidence="3" id="KW-1185">Reference proteome</keyword>
<dbReference type="SUPFAM" id="SSF160113">
    <property type="entry name" value="YegP-like"/>
    <property type="match status" value="1"/>
</dbReference>
<gene>
    <name evidence="2" type="ORF">GCM10011322_27550</name>
</gene>
<sequence>MYYEKYRTDGWRWRLVASNGRIISVSSEAYVAESDCDRSIEINKASSAAPVRRG</sequence>
<dbReference type="Gene3D" id="3.30.160.160">
    <property type="entry name" value="YegP-like"/>
    <property type="match status" value="1"/>
</dbReference>
<proteinExistence type="predicted"/>
<dbReference type="InterPro" id="IPR036913">
    <property type="entry name" value="YegP-like_sf"/>
</dbReference>
<dbReference type="Proteomes" id="UP000600449">
    <property type="component" value="Unassembled WGS sequence"/>
</dbReference>
<protein>
    <recommendedName>
        <fullName evidence="1">DUF1508 domain-containing protein</fullName>
    </recommendedName>
</protein>
<dbReference type="InterPro" id="IPR010879">
    <property type="entry name" value="DUF1508"/>
</dbReference>
<evidence type="ECO:0000313" key="2">
    <source>
        <dbReference type="EMBL" id="GGK38964.1"/>
    </source>
</evidence>
<feature type="domain" description="DUF1508" evidence="1">
    <location>
        <begin position="9"/>
        <end position="41"/>
    </location>
</feature>
<dbReference type="EMBL" id="BMMF01000007">
    <property type="protein sequence ID" value="GGK38964.1"/>
    <property type="molecule type" value="Genomic_DNA"/>
</dbReference>
<dbReference type="AlphaFoldDB" id="A0A917V563"/>
<evidence type="ECO:0000259" key="1">
    <source>
        <dbReference type="Pfam" id="PF07411"/>
    </source>
</evidence>
<dbReference type="RefSeq" id="WP_188913804.1">
    <property type="nucleotide sequence ID" value="NZ_BMMF01000007.1"/>
</dbReference>
<evidence type="ECO:0000313" key="3">
    <source>
        <dbReference type="Proteomes" id="UP000600449"/>
    </source>
</evidence>
<accession>A0A917V563</accession>
<name>A0A917V563_9HYPH</name>
<reference evidence="2 3" key="1">
    <citation type="journal article" date="2014" name="Int. J. Syst. Evol. Microbiol.">
        <title>Complete genome sequence of Corynebacterium casei LMG S-19264T (=DSM 44701T), isolated from a smear-ripened cheese.</title>
        <authorList>
            <consortium name="US DOE Joint Genome Institute (JGI-PGF)"/>
            <person name="Walter F."/>
            <person name="Albersmeier A."/>
            <person name="Kalinowski J."/>
            <person name="Ruckert C."/>
        </authorList>
    </citation>
    <scope>NUCLEOTIDE SEQUENCE [LARGE SCALE GENOMIC DNA]</scope>
    <source>
        <strain evidence="2 3">CGMCC 1.9161</strain>
    </source>
</reference>
<dbReference type="Pfam" id="PF07411">
    <property type="entry name" value="DUF1508"/>
    <property type="match status" value="1"/>
</dbReference>
<organism evidence="2 3">
    <name type="scientific">Salinarimonas ramus</name>
    <dbReference type="NCBI Taxonomy" id="690164"/>
    <lineage>
        <taxon>Bacteria</taxon>
        <taxon>Pseudomonadati</taxon>
        <taxon>Pseudomonadota</taxon>
        <taxon>Alphaproteobacteria</taxon>
        <taxon>Hyphomicrobiales</taxon>
        <taxon>Salinarimonadaceae</taxon>
        <taxon>Salinarimonas</taxon>
    </lineage>
</organism>
<comment type="caution">
    <text evidence="2">The sequence shown here is derived from an EMBL/GenBank/DDBJ whole genome shotgun (WGS) entry which is preliminary data.</text>
</comment>